<evidence type="ECO:0000313" key="16">
    <source>
        <dbReference type="EMBL" id="KAK3217227.1"/>
    </source>
</evidence>
<dbReference type="GO" id="GO:0061630">
    <property type="term" value="F:ubiquitin protein ligase activity"/>
    <property type="evidence" value="ECO:0007669"/>
    <property type="project" value="UniProtKB-EC"/>
</dbReference>
<evidence type="ECO:0000256" key="8">
    <source>
        <dbReference type="ARBA" id="ARBA00022786"/>
    </source>
</evidence>
<evidence type="ECO:0000256" key="5">
    <source>
        <dbReference type="ARBA" id="ARBA00022723"/>
    </source>
</evidence>
<evidence type="ECO:0000256" key="12">
    <source>
        <dbReference type="SAM" id="Coils"/>
    </source>
</evidence>
<dbReference type="Pfam" id="PF01485">
    <property type="entry name" value="IBR"/>
    <property type="match status" value="1"/>
</dbReference>
<feature type="domain" description="RING-type" evidence="15">
    <location>
        <begin position="151"/>
        <end position="435"/>
    </location>
</feature>
<dbReference type="Gene3D" id="3.10.110.10">
    <property type="entry name" value="Ubiquitin Conjugating Enzyme"/>
    <property type="match status" value="1"/>
</dbReference>
<comment type="pathway">
    <text evidence="2">Protein modification; protein ubiquitination.</text>
</comment>
<dbReference type="SMART" id="SM00591">
    <property type="entry name" value="RWD"/>
    <property type="match status" value="1"/>
</dbReference>
<name>A0AAN6M8P9_9PLEO</name>
<feature type="domain" description="RING-type" evidence="13">
    <location>
        <begin position="155"/>
        <end position="200"/>
    </location>
</feature>
<keyword evidence="7 11" id="KW-0863">Zinc-finger</keyword>
<dbReference type="InterPro" id="IPR044066">
    <property type="entry name" value="TRIAD_supradom"/>
</dbReference>
<dbReference type="Gene3D" id="1.20.120.1750">
    <property type="match status" value="1"/>
</dbReference>
<dbReference type="FunFam" id="3.30.40.10:FF:000416">
    <property type="entry name" value="RBR-type E3 ubiquitin transferase"/>
    <property type="match status" value="1"/>
</dbReference>
<keyword evidence="9" id="KW-0862">Zinc</keyword>
<dbReference type="PROSITE" id="PS50089">
    <property type="entry name" value="ZF_RING_2"/>
    <property type="match status" value="1"/>
</dbReference>
<dbReference type="Pfam" id="PF22191">
    <property type="entry name" value="IBR_1"/>
    <property type="match status" value="1"/>
</dbReference>
<dbReference type="InterPro" id="IPR002867">
    <property type="entry name" value="IBR_dom"/>
</dbReference>
<keyword evidence="17" id="KW-1185">Reference proteome</keyword>
<feature type="coiled-coil region" evidence="12">
    <location>
        <begin position="452"/>
        <end position="498"/>
    </location>
</feature>
<dbReference type="PROSITE" id="PS50908">
    <property type="entry name" value="RWD"/>
    <property type="match status" value="1"/>
</dbReference>
<evidence type="ECO:0000256" key="3">
    <source>
        <dbReference type="ARBA" id="ARBA00012251"/>
    </source>
</evidence>
<dbReference type="SUPFAM" id="SSF57850">
    <property type="entry name" value="RING/U-box"/>
    <property type="match status" value="2"/>
</dbReference>
<organism evidence="16 17">
    <name type="scientific">Pseudopithomyces chartarum</name>
    <dbReference type="NCBI Taxonomy" id="1892770"/>
    <lineage>
        <taxon>Eukaryota</taxon>
        <taxon>Fungi</taxon>
        <taxon>Dikarya</taxon>
        <taxon>Ascomycota</taxon>
        <taxon>Pezizomycotina</taxon>
        <taxon>Dothideomycetes</taxon>
        <taxon>Pleosporomycetidae</taxon>
        <taxon>Pleosporales</taxon>
        <taxon>Massarineae</taxon>
        <taxon>Didymosphaeriaceae</taxon>
        <taxon>Pseudopithomyces</taxon>
    </lineage>
</organism>
<dbReference type="PROSITE" id="PS00518">
    <property type="entry name" value="ZF_RING_1"/>
    <property type="match status" value="1"/>
</dbReference>
<evidence type="ECO:0000256" key="11">
    <source>
        <dbReference type="PROSITE-ProRule" id="PRU00175"/>
    </source>
</evidence>
<dbReference type="CDD" id="cd20354">
    <property type="entry name" value="Rcat_RBR_RNF14"/>
    <property type="match status" value="1"/>
</dbReference>
<dbReference type="Gene3D" id="3.30.40.10">
    <property type="entry name" value="Zinc/RING finger domain, C3HC4 (zinc finger)"/>
    <property type="match status" value="1"/>
</dbReference>
<dbReference type="GO" id="GO:0008270">
    <property type="term" value="F:zinc ion binding"/>
    <property type="evidence" value="ECO:0007669"/>
    <property type="project" value="UniProtKB-KW"/>
</dbReference>
<evidence type="ECO:0000259" key="13">
    <source>
        <dbReference type="PROSITE" id="PS50089"/>
    </source>
</evidence>
<dbReference type="Pfam" id="PF05773">
    <property type="entry name" value="RWD"/>
    <property type="match status" value="1"/>
</dbReference>
<comment type="caution">
    <text evidence="16">The sequence shown here is derived from an EMBL/GenBank/DDBJ whole genome shotgun (WGS) entry which is preliminary data.</text>
</comment>
<evidence type="ECO:0000256" key="6">
    <source>
        <dbReference type="ARBA" id="ARBA00022737"/>
    </source>
</evidence>
<evidence type="ECO:0000259" key="15">
    <source>
        <dbReference type="PROSITE" id="PS51873"/>
    </source>
</evidence>
<dbReference type="InterPro" id="IPR016135">
    <property type="entry name" value="UBQ-conjugating_enzyme/RWD"/>
</dbReference>
<keyword evidence="5" id="KW-0479">Metal-binding</keyword>
<evidence type="ECO:0000259" key="14">
    <source>
        <dbReference type="PROSITE" id="PS50908"/>
    </source>
</evidence>
<dbReference type="Proteomes" id="UP001280581">
    <property type="component" value="Unassembled WGS sequence"/>
</dbReference>
<accession>A0AAN6M8P9</accession>
<keyword evidence="6" id="KW-0677">Repeat</keyword>
<dbReference type="PROSITE" id="PS51873">
    <property type="entry name" value="TRIAD"/>
    <property type="match status" value="1"/>
</dbReference>
<protein>
    <recommendedName>
        <fullName evidence="3">RBR-type E3 ubiquitin transferase</fullName>
        <ecNumber evidence="3">2.3.2.31</ecNumber>
    </recommendedName>
</protein>
<dbReference type="EC" id="2.3.2.31" evidence="3"/>
<dbReference type="SMART" id="SM00647">
    <property type="entry name" value="IBR"/>
    <property type="match status" value="2"/>
</dbReference>
<keyword evidence="12" id="KW-0175">Coiled coil</keyword>
<dbReference type="InterPro" id="IPR006575">
    <property type="entry name" value="RWD_dom"/>
</dbReference>
<evidence type="ECO:0000256" key="1">
    <source>
        <dbReference type="ARBA" id="ARBA00001798"/>
    </source>
</evidence>
<evidence type="ECO:0000256" key="10">
    <source>
        <dbReference type="ARBA" id="ARBA00044508"/>
    </source>
</evidence>
<dbReference type="InterPro" id="IPR031127">
    <property type="entry name" value="E3_UB_ligase_RBR"/>
</dbReference>
<comment type="similarity">
    <text evidence="10">Belongs to the RBR family. RNF14 subfamily.</text>
</comment>
<gene>
    <name evidence="16" type="ORF">GRF29_1g2301522</name>
</gene>
<evidence type="ECO:0000256" key="9">
    <source>
        <dbReference type="ARBA" id="ARBA00022833"/>
    </source>
</evidence>
<dbReference type="InterPro" id="IPR017907">
    <property type="entry name" value="Znf_RING_CS"/>
</dbReference>
<evidence type="ECO:0000313" key="17">
    <source>
        <dbReference type="Proteomes" id="UP001280581"/>
    </source>
</evidence>
<sequence length="506" mass="57704">MSEDQRAEELEVLKVIYPELKIESYTAYLELPIVLPSPLHISSPQREHEILHLPAICTSFTLPNEYPDTQPPLVEVKATWLSAPLVTELEFKAARLWKELEGTGILYSYIMEIEEAAEQKFGFEEMRVEDDFLTHLIEYDSTAKRKEFQRSSHECSVCIETKTGDQCYSMEHCGHIFCVECLQTCYNAAIQGGDIDSIKCLSYNCGAEDMDNRARRVKRIRHIAPQELLKIPIEREKVERYVKLKRKRLLEADRSTIWCPKQICQGAARGNNYPKSTVPLEEMGESDTEDEKPMALSIQKMTIQPPSDETNETTLAVCEDCNFAFCTECRAGWHGTYNNCYGGLNKKELLRKEEKASKGSEKRRQEEEELTRAYLLTDTSPCPKCRTSVSKIEACNHITCRQCTTHFCYLCSAPIDPMSPLAHFNTKGSSCYGRLWVLVDGGSESKVQFGGIRGAEARLRNLSLEAERLKTMGVRGRLRLIEKQIERAKKDLERLRKERPGGDAAQ</sequence>
<dbReference type="SUPFAM" id="SSF54495">
    <property type="entry name" value="UBC-like"/>
    <property type="match status" value="1"/>
</dbReference>
<dbReference type="InterPro" id="IPR013083">
    <property type="entry name" value="Znf_RING/FYVE/PHD"/>
</dbReference>
<feature type="domain" description="RWD" evidence="14">
    <location>
        <begin position="8"/>
        <end position="120"/>
    </location>
</feature>
<dbReference type="InterPro" id="IPR001841">
    <property type="entry name" value="Znf_RING"/>
</dbReference>
<evidence type="ECO:0000256" key="7">
    <source>
        <dbReference type="ARBA" id="ARBA00022771"/>
    </source>
</evidence>
<dbReference type="EMBL" id="WVTA01000001">
    <property type="protein sequence ID" value="KAK3217227.1"/>
    <property type="molecule type" value="Genomic_DNA"/>
</dbReference>
<evidence type="ECO:0000256" key="4">
    <source>
        <dbReference type="ARBA" id="ARBA00022679"/>
    </source>
</evidence>
<dbReference type="AlphaFoldDB" id="A0AAN6M8P9"/>
<dbReference type="SMART" id="SM00184">
    <property type="entry name" value="RING"/>
    <property type="match status" value="2"/>
</dbReference>
<comment type="catalytic activity">
    <reaction evidence="1">
        <text>[E2 ubiquitin-conjugating enzyme]-S-ubiquitinyl-L-cysteine + [acceptor protein]-L-lysine = [E2 ubiquitin-conjugating enzyme]-L-cysteine + [acceptor protein]-N(6)-ubiquitinyl-L-lysine.</text>
        <dbReference type="EC" id="2.3.2.31"/>
    </reaction>
</comment>
<keyword evidence="8" id="KW-0833">Ubl conjugation pathway</keyword>
<reference evidence="16 17" key="1">
    <citation type="submission" date="2021-02" db="EMBL/GenBank/DDBJ databases">
        <title>Genome assembly of Pseudopithomyces chartarum.</title>
        <authorList>
            <person name="Jauregui R."/>
            <person name="Singh J."/>
            <person name="Voisey C."/>
        </authorList>
    </citation>
    <scope>NUCLEOTIDE SEQUENCE [LARGE SCALE GENOMIC DNA]</scope>
    <source>
        <strain evidence="16 17">AGR01</strain>
    </source>
</reference>
<dbReference type="CDD" id="cd23820">
    <property type="entry name" value="RWD_RNF14"/>
    <property type="match status" value="1"/>
</dbReference>
<keyword evidence="4" id="KW-0808">Transferase</keyword>
<proteinExistence type="inferred from homology"/>
<dbReference type="InterPro" id="IPR047548">
    <property type="entry name" value="Rcat_RBR_RNF14"/>
</dbReference>
<dbReference type="PANTHER" id="PTHR11685">
    <property type="entry name" value="RBR FAMILY RING FINGER AND IBR DOMAIN-CONTAINING"/>
    <property type="match status" value="1"/>
</dbReference>
<evidence type="ECO:0000256" key="2">
    <source>
        <dbReference type="ARBA" id="ARBA00004906"/>
    </source>
</evidence>
<dbReference type="GO" id="GO:0016567">
    <property type="term" value="P:protein ubiquitination"/>
    <property type="evidence" value="ECO:0007669"/>
    <property type="project" value="InterPro"/>
</dbReference>